<keyword evidence="2" id="KW-1185">Reference proteome</keyword>
<name>A0ABX1VYP0_9SPHI</name>
<dbReference type="Proteomes" id="UP000566071">
    <property type="component" value="Unassembled WGS sequence"/>
</dbReference>
<protein>
    <submittedName>
        <fullName evidence="1">Uncharacterized protein</fullName>
    </submittedName>
</protein>
<sequence length="162" mass="18539">MSNICRAFFNDALAQQQNQSSHNIIGREYRFINELTEFKGYKEQQGVLIEPMNDHYGLSSVFNGVNTIIIFNKIIPLKGNVKYKLLDTIMLNKLGKKRIVLMSSCTLHEKTDNEIIAMVTYKAKEHYTDILQARRANKKTGRFEKIANKGLDCVDVGYSAED</sequence>
<evidence type="ECO:0000313" key="2">
    <source>
        <dbReference type="Proteomes" id="UP000566071"/>
    </source>
</evidence>
<dbReference type="RefSeq" id="WP_175268783.1">
    <property type="nucleotide sequence ID" value="NZ_JABFCR010000002.1"/>
</dbReference>
<accession>A0ABX1VYP0</accession>
<organism evidence="1 2">
    <name type="scientific">Mucilaginibacter humi</name>
    <dbReference type="NCBI Taxonomy" id="2732510"/>
    <lineage>
        <taxon>Bacteria</taxon>
        <taxon>Pseudomonadati</taxon>
        <taxon>Bacteroidota</taxon>
        <taxon>Sphingobacteriia</taxon>
        <taxon>Sphingobacteriales</taxon>
        <taxon>Sphingobacteriaceae</taxon>
        <taxon>Mucilaginibacter</taxon>
    </lineage>
</organism>
<proteinExistence type="predicted"/>
<evidence type="ECO:0000313" key="1">
    <source>
        <dbReference type="EMBL" id="NNU33084.1"/>
    </source>
</evidence>
<comment type="caution">
    <text evidence="1">The sequence shown here is derived from an EMBL/GenBank/DDBJ whole genome shotgun (WGS) entry which is preliminary data.</text>
</comment>
<dbReference type="EMBL" id="JABFCR010000002">
    <property type="protein sequence ID" value="NNU33084.1"/>
    <property type="molecule type" value="Genomic_DNA"/>
</dbReference>
<gene>
    <name evidence="1" type="ORF">HK413_00780</name>
</gene>
<reference evidence="1 2" key="1">
    <citation type="submission" date="2020-05" db="EMBL/GenBank/DDBJ databases">
        <authorList>
            <person name="Khan S.A."/>
            <person name="Jeon C.O."/>
            <person name="Chun B.H."/>
        </authorList>
    </citation>
    <scope>NUCLEOTIDE SEQUENCE [LARGE SCALE GENOMIC DNA]</scope>
    <source>
        <strain evidence="1 2">S1162</strain>
    </source>
</reference>